<dbReference type="AlphaFoldDB" id="A0A847SJR7"/>
<dbReference type="Gene3D" id="3.40.50.2300">
    <property type="match status" value="1"/>
</dbReference>
<evidence type="ECO:0000256" key="1">
    <source>
        <dbReference type="ARBA" id="ARBA00023125"/>
    </source>
</evidence>
<organism evidence="6 7">
    <name type="scientific">Chitinophaga eiseniae</name>
    <dbReference type="NCBI Taxonomy" id="634771"/>
    <lineage>
        <taxon>Bacteria</taxon>
        <taxon>Pseudomonadati</taxon>
        <taxon>Bacteroidota</taxon>
        <taxon>Chitinophagia</taxon>
        <taxon>Chitinophagales</taxon>
        <taxon>Chitinophagaceae</taxon>
        <taxon>Chitinophaga</taxon>
    </lineage>
</organism>
<keyword evidence="2" id="KW-0597">Phosphoprotein</keyword>
<dbReference type="PROSITE" id="PS50110">
    <property type="entry name" value="RESPONSE_REGULATORY"/>
    <property type="match status" value="1"/>
</dbReference>
<evidence type="ECO:0000259" key="5">
    <source>
        <dbReference type="PROSITE" id="PS50930"/>
    </source>
</evidence>
<feature type="modified residue" description="4-aspartylphosphate" evidence="2">
    <location>
        <position position="54"/>
    </location>
</feature>
<reference evidence="6 7" key="1">
    <citation type="submission" date="2020-04" db="EMBL/GenBank/DDBJ databases">
        <authorList>
            <person name="Yin C."/>
        </authorList>
    </citation>
    <scope>NUCLEOTIDE SEQUENCE [LARGE SCALE GENOMIC DNA]</scope>
    <source>
        <strain evidence="6 7">Ak56</strain>
    </source>
</reference>
<feature type="domain" description="HTH LytTR-type" evidence="5">
    <location>
        <begin position="180"/>
        <end position="247"/>
    </location>
</feature>
<evidence type="ECO:0000256" key="2">
    <source>
        <dbReference type="PROSITE-ProRule" id="PRU00169"/>
    </source>
</evidence>
<dbReference type="GO" id="GO:0032993">
    <property type="term" value="C:protein-DNA complex"/>
    <property type="evidence" value="ECO:0007669"/>
    <property type="project" value="TreeGrafter"/>
</dbReference>
<gene>
    <name evidence="6" type="ORF">HGH91_10285</name>
</gene>
<dbReference type="InterPro" id="IPR007492">
    <property type="entry name" value="LytTR_DNA-bd_dom"/>
</dbReference>
<proteinExistence type="predicted"/>
<name>A0A847SJR7_9BACT</name>
<dbReference type="PANTHER" id="PTHR48111:SF69">
    <property type="entry name" value="RESPONSE REGULATOR RECEIVER"/>
    <property type="match status" value="1"/>
</dbReference>
<dbReference type="Gene3D" id="2.40.50.1020">
    <property type="entry name" value="LytTr DNA-binding domain"/>
    <property type="match status" value="1"/>
</dbReference>
<sequence length="248" mass="28354">MRTIIADDEKHSRDALQIMLERYCPHVIVQAVCGNGLEAIHAINDLHPQLVFLDVEMPGIDGFQVLEACNHRDFAVIFITAYDQYALQAIHHSALDYLLKPIDSKELRLAVEKAGLQTHADKTEKLDNLLQFLQQQLSQDERMALPTLDGLQMVTARNIIYCRSIGGQTRLHLQVPEKPVLVYRTLPEMEAWLSDKGFFRVHNSFLINLSFMDKYIKGDGGEIIMSDGYSVPVAREKKHDFLLRIERL</sequence>
<evidence type="ECO:0000313" key="6">
    <source>
        <dbReference type="EMBL" id="NLR79017.1"/>
    </source>
</evidence>
<dbReference type="GO" id="GO:0000976">
    <property type="term" value="F:transcription cis-regulatory region binding"/>
    <property type="evidence" value="ECO:0007669"/>
    <property type="project" value="TreeGrafter"/>
</dbReference>
<dbReference type="GO" id="GO:0000156">
    <property type="term" value="F:phosphorelay response regulator activity"/>
    <property type="evidence" value="ECO:0007669"/>
    <property type="project" value="TreeGrafter"/>
</dbReference>
<dbReference type="InterPro" id="IPR039420">
    <property type="entry name" value="WalR-like"/>
</dbReference>
<accession>A0A847SJR7</accession>
<dbReference type="PANTHER" id="PTHR48111">
    <property type="entry name" value="REGULATOR OF RPOS"/>
    <property type="match status" value="1"/>
</dbReference>
<dbReference type="RefSeq" id="WP_168738360.1">
    <property type="nucleotide sequence ID" value="NZ_JABAHZ010000002.1"/>
</dbReference>
<dbReference type="Pfam" id="PF00072">
    <property type="entry name" value="Response_reg"/>
    <property type="match status" value="1"/>
</dbReference>
<dbReference type="SUPFAM" id="SSF52172">
    <property type="entry name" value="CheY-like"/>
    <property type="match status" value="1"/>
</dbReference>
<evidence type="ECO:0000256" key="3">
    <source>
        <dbReference type="SAM" id="Coils"/>
    </source>
</evidence>
<dbReference type="SMART" id="SM00448">
    <property type="entry name" value="REC"/>
    <property type="match status" value="1"/>
</dbReference>
<dbReference type="EMBL" id="JABAHZ010000002">
    <property type="protein sequence ID" value="NLR79017.1"/>
    <property type="molecule type" value="Genomic_DNA"/>
</dbReference>
<evidence type="ECO:0000313" key="7">
    <source>
        <dbReference type="Proteomes" id="UP000552864"/>
    </source>
</evidence>
<dbReference type="GO" id="GO:0006355">
    <property type="term" value="P:regulation of DNA-templated transcription"/>
    <property type="evidence" value="ECO:0007669"/>
    <property type="project" value="TreeGrafter"/>
</dbReference>
<feature type="domain" description="Response regulatory" evidence="4">
    <location>
        <begin position="2"/>
        <end position="115"/>
    </location>
</feature>
<keyword evidence="7" id="KW-1185">Reference proteome</keyword>
<keyword evidence="3" id="KW-0175">Coiled coil</keyword>
<dbReference type="InterPro" id="IPR011006">
    <property type="entry name" value="CheY-like_superfamily"/>
</dbReference>
<dbReference type="PROSITE" id="PS50930">
    <property type="entry name" value="HTH_LYTTR"/>
    <property type="match status" value="1"/>
</dbReference>
<dbReference type="InterPro" id="IPR001789">
    <property type="entry name" value="Sig_transdc_resp-reg_receiver"/>
</dbReference>
<dbReference type="Pfam" id="PF04397">
    <property type="entry name" value="LytTR"/>
    <property type="match status" value="1"/>
</dbReference>
<feature type="coiled-coil region" evidence="3">
    <location>
        <begin position="116"/>
        <end position="143"/>
    </location>
</feature>
<evidence type="ECO:0000259" key="4">
    <source>
        <dbReference type="PROSITE" id="PS50110"/>
    </source>
</evidence>
<keyword evidence="1" id="KW-0238">DNA-binding</keyword>
<comment type="caution">
    <text evidence="6">The sequence shown here is derived from an EMBL/GenBank/DDBJ whole genome shotgun (WGS) entry which is preliminary data.</text>
</comment>
<protein>
    <submittedName>
        <fullName evidence="6">Response regulator transcription factor</fullName>
    </submittedName>
</protein>
<dbReference type="Proteomes" id="UP000552864">
    <property type="component" value="Unassembled WGS sequence"/>
</dbReference>
<dbReference type="GO" id="GO:0005829">
    <property type="term" value="C:cytosol"/>
    <property type="evidence" value="ECO:0007669"/>
    <property type="project" value="TreeGrafter"/>
</dbReference>
<dbReference type="SMART" id="SM00850">
    <property type="entry name" value="LytTR"/>
    <property type="match status" value="1"/>
</dbReference>